<evidence type="ECO:0000256" key="4">
    <source>
        <dbReference type="ARBA" id="ARBA00023136"/>
    </source>
</evidence>
<dbReference type="PANTHER" id="PTHR24064">
    <property type="entry name" value="SOLUTE CARRIER FAMILY 22 MEMBER"/>
    <property type="match status" value="1"/>
</dbReference>
<evidence type="ECO:0000256" key="2">
    <source>
        <dbReference type="ARBA" id="ARBA00022692"/>
    </source>
</evidence>
<keyword evidence="4 5" id="KW-0472">Membrane</keyword>
<name>A0ABP0FGI2_CLALP</name>
<organism evidence="7 8">
    <name type="scientific">Clavelina lepadiformis</name>
    <name type="common">Light-bulb sea squirt</name>
    <name type="synonym">Ascidia lepadiformis</name>
    <dbReference type="NCBI Taxonomy" id="159417"/>
    <lineage>
        <taxon>Eukaryota</taxon>
        <taxon>Metazoa</taxon>
        <taxon>Chordata</taxon>
        <taxon>Tunicata</taxon>
        <taxon>Ascidiacea</taxon>
        <taxon>Aplousobranchia</taxon>
        <taxon>Clavelinidae</taxon>
        <taxon>Clavelina</taxon>
    </lineage>
</organism>
<dbReference type="CDD" id="cd17317">
    <property type="entry name" value="MFS_SLC22"/>
    <property type="match status" value="1"/>
</dbReference>
<proteinExistence type="predicted"/>
<feature type="transmembrane region" description="Helical" evidence="5">
    <location>
        <begin position="507"/>
        <end position="527"/>
    </location>
</feature>
<feature type="transmembrane region" description="Helical" evidence="5">
    <location>
        <begin position="441"/>
        <end position="465"/>
    </location>
</feature>
<reference evidence="7 8" key="1">
    <citation type="submission" date="2024-02" db="EMBL/GenBank/DDBJ databases">
        <authorList>
            <person name="Daric V."/>
            <person name="Darras S."/>
        </authorList>
    </citation>
    <scope>NUCLEOTIDE SEQUENCE [LARGE SCALE GENOMIC DNA]</scope>
</reference>
<feature type="domain" description="Major facilitator superfamily (MFS) profile" evidence="6">
    <location>
        <begin position="100"/>
        <end position="532"/>
    </location>
</feature>
<feature type="transmembrane region" description="Helical" evidence="5">
    <location>
        <begin position="477"/>
        <end position="495"/>
    </location>
</feature>
<evidence type="ECO:0000256" key="1">
    <source>
        <dbReference type="ARBA" id="ARBA00004141"/>
    </source>
</evidence>
<gene>
    <name evidence="7" type="ORF">CVLEPA_LOCUS9060</name>
</gene>
<dbReference type="PROSITE" id="PS50850">
    <property type="entry name" value="MFS"/>
    <property type="match status" value="1"/>
</dbReference>
<feature type="transmembrane region" description="Helical" evidence="5">
    <location>
        <begin position="416"/>
        <end position="435"/>
    </location>
</feature>
<feature type="transmembrane region" description="Helical" evidence="5">
    <location>
        <begin position="237"/>
        <end position="259"/>
    </location>
</feature>
<feature type="transmembrane region" description="Helical" evidence="5">
    <location>
        <begin position="20"/>
        <end position="42"/>
    </location>
</feature>
<feature type="transmembrane region" description="Helical" evidence="5">
    <location>
        <begin position="385"/>
        <end position="409"/>
    </location>
</feature>
<sequence length="584" mass="64660">MFSFDDVVEDIFGNGKYVVLLIAIPYYGMVVGSFLLTGAVFLGNTPYSRCYIDPFDNKSSFPNLTEDFIKELFIPWNPNAEDYDRCKRNLFEDVGLCANNLNSTCISQLVNSTGVSVVECTDGYVYDRSIFDSTIVTEWDLVCTNGIANAVSSFAFYLGLFCGSIVGGILSDRYGRIKVFRVAPIFIFISAFCTAYSPNVYFYSVFRFLTAFFDFVSIVAAFSFVAEITKKNWRIAIGLGFNAIFGAGCMILSLLAYAWRDWRSLEIAISVSILPLVPLAWLMPESPRWLCTKGRLAEAKKICVTMAKRNGTELSADIWRKAEKNFEPAGSNKNAKTKNINSLRETFSRPYTRFFIVADMFVWAITSMVYYGLILNTGSLVGNIFINNAIGGLMELLADTVAIPVISFIGFTRTKGYSLFIASVTCLASTVALQFGSHIIAVQSFATALAMIGKFGASLAFGVLYQHTVEMFATVGRSTAFGLSMMAARIGSLFSPFTAQTNYEIPWLSPTIFGITSLLAAIISLTFRETKGQELPTTFDEAEKKFKDHLQGTVTAKIFCLPKVSGNIFPNADEKDQKKSWLSE</sequence>
<keyword evidence="3 5" id="KW-1133">Transmembrane helix</keyword>
<comment type="subcellular location">
    <subcellularLocation>
        <location evidence="1">Membrane</location>
        <topology evidence="1">Multi-pass membrane protein</topology>
    </subcellularLocation>
</comment>
<feature type="transmembrane region" description="Helical" evidence="5">
    <location>
        <begin position="204"/>
        <end position="225"/>
    </location>
</feature>
<dbReference type="Gene3D" id="1.20.1250.20">
    <property type="entry name" value="MFS general substrate transporter like domains"/>
    <property type="match status" value="1"/>
</dbReference>
<evidence type="ECO:0000313" key="7">
    <source>
        <dbReference type="EMBL" id="CAK8678776.1"/>
    </source>
</evidence>
<evidence type="ECO:0000313" key="8">
    <source>
        <dbReference type="Proteomes" id="UP001642483"/>
    </source>
</evidence>
<accession>A0ABP0FGI2</accession>
<evidence type="ECO:0000259" key="6">
    <source>
        <dbReference type="PROSITE" id="PS50850"/>
    </source>
</evidence>
<dbReference type="InterPro" id="IPR005828">
    <property type="entry name" value="MFS_sugar_transport-like"/>
</dbReference>
<feature type="transmembrane region" description="Helical" evidence="5">
    <location>
        <begin position="179"/>
        <end position="198"/>
    </location>
</feature>
<comment type="caution">
    <text evidence="7">The sequence shown here is derived from an EMBL/GenBank/DDBJ whole genome shotgun (WGS) entry which is preliminary data.</text>
</comment>
<feature type="transmembrane region" description="Helical" evidence="5">
    <location>
        <begin position="354"/>
        <end position="373"/>
    </location>
</feature>
<dbReference type="Proteomes" id="UP001642483">
    <property type="component" value="Unassembled WGS sequence"/>
</dbReference>
<evidence type="ECO:0000256" key="3">
    <source>
        <dbReference type="ARBA" id="ARBA00022989"/>
    </source>
</evidence>
<evidence type="ECO:0000256" key="5">
    <source>
        <dbReference type="SAM" id="Phobius"/>
    </source>
</evidence>
<keyword evidence="8" id="KW-1185">Reference proteome</keyword>
<dbReference type="EMBL" id="CAWYQH010000057">
    <property type="protein sequence ID" value="CAK8678776.1"/>
    <property type="molecule type" value="Genomic_DNA"/>
</dbReference>
<keyword evidence="2 5" id="KW-0812">Transmembrane</keyword>
<dbReference type="Pfam" id="PF00083">
    <property type="entry name" value="Sugar_tr"/>
    <property type="match status" value="1"/>
</dbReference>
<protein>
    <recommendedName>
        <fullName evidence="6">Major facilitator superfamily (MFS) profile domain-containing protein</fullName>
    </recommendedName>
</protein>
<dbReference type="InterPro" id="IPR020846">
    <property type="entry name" value="MFS_dom"/>
</dbReference>
<dbReference type="SUPFAM" id="SSF103473">
    <property type="entry name" value="MFS general substrate transporter"/>
    <property type="match status" value="1"/>
</dbReference>
<dbReference type="InterPro" id="IPR036259">
    <property type="entry name" value="MFS_trans_sf"/>
</dbReference>